<evidence type="ECO:0000313" key="3">
    <source>
        <dbReference type="Proteomes" id="UP001364156"/>
    </source>
</evidence>
<dbReference type="EMBL" id="CP146069">
    <property type="protein sequence ID" value="WWR45189.1"/>
    <property type="molecule type" value="Genomic_DNA"/>
</dbReference>
<keyword evidence="3" id="KW-1185">Reference proteome</keyword>
<organism evidence="2 3">
    <name type="scientific">Roseovarius phycicola</name>
    <dbReference type="NCBI Taxonomy" id="3080976"/>
    <lineage>
        <taxon>Bacteria</taxon>
        <taxon>Pseudomonadati</taxon>
        <taxon>Pseudomonadota</taxon>
        <taxon>Alphaproteobacteria</taxon>
        <taxon>Rhodobacterales</taxon>
        <taxon>Roseobacteraceae</taxon>
        <taxon>Roseovarius</taxon>
    </lineage>
</organism>
<keyword evidence="1" id="KW-0732">Signal</keyword>
<name>A0ABZ2HC37_9RHOB</name>
<evidence type="ECO:0000256" key="1">
    <source>
        <dbReference type="SAM" id="SignalP"/>
    </source>
</evidence>
<sequence>MPFLKSLTLALTLVLTFTLNPAQAQDDLPESVFRDYDHMREVLDTNMMSRQIGVVMRNFGASDEMTPEQLSALENQVRGIFPQDFETAEMILRDELENGWARELLAYYTGISYIYVSVFYHKREDFVVVPFFRFNTDMLELLTEF</sequence>
<feature type="signal peptide" evidence="1">
    <location>
        <begin position="1"/>
        <end position="24"/>
    </location>
</feature>
<proteinExistence type="predicted"/>
<accession>A0ABZ2HC37</accession>
<protein>
    <recommendedName>
        <fullName evidence="4">DUF3887 domain-containing protein</fullName>
    </recommendedName>
</protein>
<dbReference type="Proteomes" id="UP001364156">
    <property type="component" value="Chromosome"/>
</dbReference>
<feature type="chain" id="PRO_5045349010" description="DUF3887 domain-containing protein" evidence="1">
    <location>
        <begin position="25"/>
        <end position="145"/>
    </location>
</feature>
<evidence type="ECO:0000313" key="2">
    <source>
        <dbReference type="EMBL" id="WWR45189.1"/>
    </source>
</evidence>
<dbReference type="RefSeq" id="WP_338548111.1">
    <property type="nucleotide sequence ID" value="NZ_CP146069.1"/>
</dbReference>
<reference evidence="2 3" key="1">
    <citation type="submission" date="2023-10" db="EMBL/GenBank/DDBJ databases">
        <title>Roseovarius strain S88 nov., isolated from a marine algae.</title>
        <authorList>
            <person name="Lee M.W."/>
            <person name="Lee J.K."/>
            <person name="Kim J.M."/>
            <person name="Choi D.G."/>
            <person name="Baek J.H."/>
            <person name="Bayburt H."/>
            <person name="Jung J.J."/>
            <person name="Han D.M."/>
            <person name="Jeon C.O."/>
        </authorList>
    </citation>
    <scope>NUCLEOTIDE SEQUENCE [LARGE SCALE GENOMIC DNA]</scope>
    <source>
        <strain evidence="2 3">S88</strain>
    </source>
</reference>
<evidence type="ECO:0008006" key="4">
    <source>
        <dbReference type="Google" id="ProtNLM"/>
    </source>
</evidence>
<gene>
    <name evidence="2" type="ORF">RZ517_10210</name>
</gene>